<dbReference type="EnsemblMetazoa" id="G27834.25">
    <property type="protein sequence ID" value="G27834.25:cds"/>
    <property type="gene ID" value="G27834"/>
</dbReference>
<evidence type="ECO:0000313" key="4">
    <source>
        <dbReference type="EnsemblMetazoa" id="G27834.25:cds"/>
    </source>
</evidence>
<accession>A0A8W8LK30</accession>
<keyword evidence="2" id="KW-0547">Nucleotide-binding</keyword>
<dbReference type="InterPro" id="IPR027417">
    <property type="entry name" value="P-loop_NTPase"/>
</dbReference>
<keyword evidence="5" id="KW-1185">Reference proteome</keyword>
<dbReference type="GO" id="GO:0005525">
    <property type="term" value="F:GTP binding"/>
    <property type="evidence" value="ECO:0007669"/>
    <property type="project" value="InterPro"/>
</dbReference>
<evidence type="ECO:0000256" key="2">
    <source>
        <dbReference type="ARBA" id="ARBA00022741"/>
    </source>
</evidence>
<evidence type="ECO:0000256" key="1">
    <source>
        <dbReference type="ARBA" id="ARBA00006270"/>
    </source>
</evidence>
<feature type="compositionally biased region" description="Basic and acidic residues" evidence="3">
    <location>
        <begin position="84"/>
        <end position="95"/>
    </location>
</feature>
<name>A0A8W8LK30_MAGGI</name>
<dbReference type="GO" id="GO:0003924">
    <property type="term" value="F:GTPase activity"/>
    <property type="evidence" value="ECO:0007669"/>
    <property type="project" value="InterPro"/>
</dbReference>
<dbReference type="SUPFAM" id="SSF52540">
    <property type="entry name" value="P-loop containing nucleoside triphosphate hydrolases"/>
    <property type="match status" value="1"/>
</dbReference>
<protein>
    <submittedName>
        <fullName evidence="4">Uncharacterized protein</fullName>
    </submittedName>
</protein>
<comment type="similarity">
    <text evidence="1">Belongs to the small GTPase superfamily. Rab family.</text>
</comment>
<dbReference type="SMART" id="SM00175">
    <property type="entry name" value="RAB"/>
    <property type="match status" value="1"/>
</dbReference>
<dbReference type="PRINTS" id="PR00449">
    <property type="entry name" value="RASTRNSFRMNG"/>
</dbReference>
<reference evidence="4" key="1">
    <citation type="submission" date="2022-08" db="UniProtKB">
        <authorList>
            <consortium name="EnsemblMetazoa"/>
        </authorList>
    </citation>
    <scope>IDENTIFICATION</scope>
    <source>
        <strain evidence="4">05x7-T-G4-1.051#20</strain>
    </source>
</reference>
<dbReference type="Proteomes" id="UP000005408">
    <property type="component" value="Unassembled WGS sequence"/>
</dbReference>
<sequence length="95" mass="10140">REIIDFGGSCSYIILLGNKSDLSNDLRAVPYEDGKEFASNNGLMFTEVSAKTGMNVDDVFTNLAAKIAAQSSPESNSTTVRPTNVERTEKGGCAC</sequence>
<evidence type="ECO:0000256" key="3">
    <source>
        <dbReference type="SAM" id="MobiDB-lite"/>
    </source>
</evidence>
<organism evidence="4 5">
    <name type="scientific">Magallana gigas</name>
    <name type="common">Pacific oyster</name>
    <name type="synonym">Crassostrea gigas</name>
    <dbReference type="NCBI Taxonomy" id="29159"/>
    <lineage>
        <taxon>Eukaryota</taxon>
        <taxon>Metazoa</taxon>
        <taxon>Spiralia</taxon>
        <taxon>Lophotrochozoa</taxon>
        <taxon>Mollusca</taxon>
        <taxon>Bivalvia</taxon>
        <taxon>Autobranchia</taxon>
        <taxon>Pteriomorphia</taxon>
        <taxon>Ostreida</taxon>
        <taxon>Ostreoidea</taxon>
        <taxon>Ostreidae</taxon>
        <taxon>Magallana</taxon>
    </lineage>
</organism>
<dbReference type="Pfam" id="PF00071">
    <property type="entry name" value="Ras"/>
    <property type="match status" value="1"/>
</dbReference>
<evidence type="ECO:0000313" key="5">
    <source>
        <dbReference type="Proteomes" id="UP000005408"/>
    </source>
</evidence>
<dbReference type="InterPro" id="IPR001806">
    <property type="entry name" value="Small_GTPase"/>
</dbReference>
<feature type="region of interest" description="Disordered" evidence="3">
    <location>
        <begin position="71"/>
        <end position="95"/>
    </location>
</feature>
<dbReference type="PANTHER" id="PTHR47978">
    <property type="match status" value="1"/>
</dbReference>
<dbReference type="AlphaFoldDB" id="A0A8W8LK30"/>
<proteinExistence type="inferred from homology"/>
<feature type="compositionally biased region" description="Polar residues" evidence="3">
    <location>
        <begin position="71"/>
        <end position="82"/>
    </location>
</feature>
<dbReference type="PROSITE" id="PS51419">
    <property type="entry name" value="RAB"/>
    <property type="match status" value="1"/>
</dbReference>
<dbReference type="Gene3D" id="3.40.50.300">
    <property type="entry name" value="P-loop containing nucleotide triphosphate hydrolases"/>
    <property type="match status" value="1"/>
</dbReference>